<dbReference type="PANTHER" id="PTHR42720:SF1">
    <property type="entry name" value="GLYCEROL 3-PHOSPHATE OXIDASE"/>
    <property type="match status" value="1"/>
</dbReference>
<evidence type="ECO:0000313" key="4">
    <source>
        <dbReference type="EMBL" id="CAJ1954697.1"/>
    </source>
</evidence>
<evidence type="ECO:0008006" key="6">
    <source>
        <dbReference type="Google" id="ProtNLM"/>
    </source>
</evidence>
<dbReference type="Gene3D" id="1.10.10.1100">
    <property type="entry name" value="BFD-like [2Fe-2S]-binding domain"/>
    <property type="match status" value="1"/>
</dbReference>
<proteinExistence type="predicted"/>
<dbReference type="Gene3D" id="3.30.9.10">
    <property type="entry name" value="D-Amino Acid Oxidase, subunit A, domain 2"/>
    <property type="match status" value="2"/>
</dbReference>
<feature type="domain" description="BFD-like [2Fe-2S]-binding" evidence="3">
    <location>
        <begin position="594"/>
        <end position="651"/>
    </location>
</feature>
<evidence type="ECO:0000256" key="1">
    <source>
        <dbReference type="SAM" id="Phobius"/>
    </source>
</evidence>
<keyword evidence="5" id="KW-1185">Reference proteome</keyword>
<dbReference type="InterPro" id="IPR006076">
    <property type="entry name" value="FAD-dep_OxRdtase"/>
</dbReference>
<dbReference type="PANTHER" id="PTHR42720">
    <property type="entry name" value="GLYCEROL-3-PHOSPHATE DEHYDROGENASE"/>
    <property type="match status" value="1"/>
</dbReference>
<evidence type="ECO:0000313" key="5">
    <source>
        <dbReference type="Proteomes" id="UP001295423"/>
    </source>
</evidence>
<gene>
    <name evidence="4" type="ORF">CYCCA115_LOCUS15289</name>
</gene>
<name>A0AAD2JJ60_9STRA</name>
<dbReference type="AlphaFoldDB" id="A0AAD2JJ60"/>
<dbReference type="InterPro" id="IPR052745">
    <property type="entry name" value="G3P_Oxidase/Oxidoreductase"/>
</dbReference>
<dbReference type="InterPro" id="IPR007419">
    <property type="entry name" value="BFD-like_2Fe2S-bd_dom"/>
</dbReference>
<dbReference type="InterPro" id="IPR036188">
    <property type="entry name" value="FAD/NAD-bd_sf"/>
</dbReference>
<evidence type="ECO:0000259" key="2">
    <source>
        <dbReference type="Pfam" id="PF01266"/>
    </source>
</evidence>
<evidence type="ECO:0000259" key="3">
    <source>
        <dbReference type="Pfam" id="PF04324"/>
    </source>
</evidence>
<dbReference type="InterPro" id="IPR041854">
    <property type="entry name" value="BFD-like_2Fe2S-bd_dom_sf"/>
</dbReference>
<feature type="domain" description="FAD dependent oxidoreductase" evidence="2">
    <location>
        <begin position="370"/>
        <end position="539"/>
    </location>
</feature>
<reference evidence="4" key="1">
    <citation type="submission" date="2023-08" db="EMBL/GenBank/DDBJ databases">
        <authorList>
            <person name="Audoor S."/>
            <person name="Bilcke G."/>
        </authorList>
    </citation>
    <scope>NUCLEOTIDE SEQUENCE</scope>
</reference>
<comment type="caution">
    <text evidence="4">The sequence shown here is derived from an EMBL/GenBank/DDBJ whole genome shotgun (WGS) entry which is preliminary data.</text>
</comment>
<dbReference type="Gene3D" id="3.50.50.60">
    <property type="entry name" value="FAD/NAD(P)-binding domain"/>
    <property type="match status" value="1"/>
</dbReference>
<sequence>MVLHHQHGVKGVYRGGEWLDIEDCDEVFTGIEDQCSGCKIEGACPRSRSRPNASSKKSKGTDYDVVIIGAGCVGAAVARELSRYDLTVLMVEAADDVTQGATKGNSGIVHAGYDDKPGTNRSKYCWPGNQMFPQLDRELNFGYQKNGSLVLATNNDEVKILNDLLKRGETNGVKNLRIIDKKELFEMEKFVNPKSIAALYSPDAGNVIPYEFTIALAENAVDNGVELRIRREVTTIQRITDGFELTMNYWEPRDYAIFKKDGDQRKITKVEMFIIIVFPMVGIGISSYLGIIQPEKFIPKIVTFMAVMVGISMLFNWYFVPATVFVRRHTNLIPLVAKAGKLESEKGPKVTVADMKVGGSGSKEIQKGLTMENEKVTAKFVINCAGSYSDQIARMIGDKSFKIKPRLGDYLLLNRNQGHLTTRTLFPCPDPVLGKGVLVQTTLWGNLILGPTARDTSDPAAWGMKRNEIQHYILSKCKNLLADFDPKETIHAFCGARAKSDRGDWIIENSSVDGRMIHVAGIDSPGLAGSPAIALEVVRLLEESGCELKKDPTFNPRRAPIITPKNGMRGLKMGVVGLHDSYDQTNEAVMAKNVICKCEKVTELEVVRALRRSLPIDSSQGIRKRTRAGMGHCQGDPKNYNCEARVRAIIARETGMPMRFVGGRPWPATSTLMQRWPQEEELNELERLKM</sequence>
<accession>A0AAD2JJ60</accession>
<feature type="domain" description="FAD dependent oxidoreductase" evidence="2">
    <location>
        <begin position="64"/>
        <end position="241"/>
    </location>
</feature>
<dbReference type="EMBL" id="CAKOGP040001869">
    <property type="protein sequence ID" value="CAJ1954697.1"/>
    <property type="molecule type" value="Genomic_DNA"/>
</dbReference>
<dbReference type="SUPFAM" id="SSF51905">
    <property type="entry name" value="FAD/NAD(P)-binding domain"/>
    <property type="match status" value="1"/>
</dbReference>
<feature type="transmembrane region" description="Helical" evidence="1">
    <location>
        <begin position="270"/>
        <end position="291"/>
    </location>
</feature>
<dbReference type="CDD" id="cd19946">
    <property type="entry name" value="GlpA-like_Fer2_BFD-like"/>
    <property type="match status" value="1"/>
</dbReference>
<keyword evidence="1" id="KW-0472">Membrane</keyword>
<dbReference type="Pfam" id="PF04324">
    <property type="entry name" value="Fer2_BFD"/>
    <property type="match status" value="1"/>
</dbReference>
<dbReference type="Proteomes" id="UP001295423">
    <property type="component" value="Unassembled WGS sequence"/>
</dbReference>
<keyword evidence="1" id="KW-1133">Transmembrane helix</keyword>
<keyword evidence="1" id="KW-0812">Transmembrane</keyword>
<dbReference type="Pfam" id="PF01266">
    <property type="entry name" value="DAO"/>
    <property type="match status" value="2"/>
</dbReference>
<feature type="transmembrane region" description="Helical" evidence="1">
    <location>
        <begin position="297"/>
        <end position="319"/>
    </location>
</feature>
<protein>
    <recommendedName>
        <fullName evidence="6">Glycerol-3-phosphate dehydrogenase</fullName>
    </recommendedName>
</protein>
<organism evidence="4 5">
    <name type="scientific">Cylindrotheca closterium</name>
    <dbReference type="NCBI Taxonomy" id="2856"/>
    <lineage>
        <taxon>Eukaryota</taxon>
        <taxon>Sar</taxon>
        <taxon>Stramenopiles</taxon>
        <taxon>Ochrophyta</taxon>
        <taxon>Bacillariophyta</taxon>
        <taxon>Bacillariophyceae</taxon>
        <taxon>Bacillariophycidae</taxon>
        <taxon>Bacillariales</taxon>
        <taxon>Bacillariaceae</taxon>
        <taxon>Cylindrotheca</taxon>
    </lineage>
</organism>